<evidence type="ECO:0000313" key="2">
    <source>
        <dbReference type="EMBL" id="OAJ95228.1"/>
    </source>
</evidence>
<sequence>MKKVLSVLLLASLFGCSTTHYEENNKNVELDRNYFIGEWNCAPKYKDDFALFTDIQIHRNYQENGVLQVTAELTMPNEHLDSPLTVSAKSEGVWMRDPFITDLTEFHHKFEVETNKEAFRKKLTRLLENESTLEEMIHITVEPHSSNSMTLRLPGTHLNCDRATPSALVRKKQLK</sequence>
<keyword evidence="1" id="KW-0732">Signal</keyword>
<feature type="chain" id="PRO_5008079501" description="Lipoprotein" evidence="1">
    <location>
        <begin position="22"/>
        <end position="175"/>
    </location>
</feature>
<dbReference type="PROSITE" id="PS51257">
    <property type="entry name" value="PROKAR_LIPOPROTEIN"/>
    <property type="match status" value="1"/>
</dbReference>
<organism evidence="2 3">
    <name type="scientific">Vibrio bivalvicida</name>
    <dbReference type="NCBI Taxonomy" id="1276888"/>
    <lineage>
        <taxon>Bacteria</taxon>
        <taxon>Pseudomonadati</taxon>
        <taxon>Pseudomonadota</taxon>
        <taxon>Gammaproteobacteria</taxon>
        <taxon>Vibrionales</taxon>
        <taxon>Vibrionaceae</taxon>
        <taxon>Vibrio</taxon>
        <taxon>Vibrio oreintalis group</taxon>
    </lineage>
</organism>
<dbReference type="Proteomes" id="UP000078406">
    <property type="component" value="Unassembled WGS sequence"/>
</dbReference>
<dbReference type="EMBL" id="LLEI02000021">
    <property type="protein sequence ID" value="OAJ95228.1"/>
    <property type="molecule type" value="Genomic_DNA"/>
</dbReference>
<comment type="caution">
    <text evidence="2">The sequence shown here is derived from an EMBL/GenBank/DDBJ whole genome shotgun (WGS) entry which is preliminary data.</text>
</comment>
<evidence type="ECO:0008006" key="4">
    <source>
        <dbReference type="Google" id="ProtNLM"/>
    </source>
</evidence>
<dbReference type="AlphaFoldDB" id="A0A177Y313"/>
<feature type="signal peptide" evidence="1">
    <location>
        <begin position="1"/>
        <end position="21"/>
    </location>
</feature>
<accession>A0A177Y313</accession>
<reference evidence="2 3" key="1">
    <citation type="journal article" date="2016" name="Syst. Appl. Microbiol.">
        <title>Vibrio bivalvicida sp. nov., a novel larval pathogen for bivalve molluscs reared in a hatchery.</title>
        <authorList>
            <person name="Dubert J."/>
            <person name="Romalde J.L."/>
            <person name="Prado S."/>
            <person name="Barja J.L."/>
        </authorList>
    </citation>
    <scope>NUCLEOTIDE SEQUENCE [LARGE SCALE GENOMIC DNA]</scope>
    <source>
        <strain evidence="2 3">605</strain>
    </source>
</reference>
<proteinExistence type="predicted"/>
<dbReference type="RefSeq" id="WP_054962184.1">
    <property type="nucleotide sequence ID" value="NZ_LLEI02000021.1"/>
</dbReference>
<gene>
    <name evidence="2" type="ORF">APB76_08070</name>
</gene>
<name>A0A177Y313_9VIBR</name>
<protein>
    <recommendedName>
        <fullName evidence="4">Lipoprotein</fullName>
    </recommendedName>
</protein>
<evidence type="ECO:0000256" key="1">
    <source>
        <dbReference type="SAM" id="SignalP"/>
    </source>
</evidence>
<evidence type="ECO:0000313" key="3">
    <source>
        <dbReference type="Proteomes" id="UP000078406"/>
    </source>
</evidence>